<dbReference type="CDD" id="cd13399">
    <property type="entry name" value="Slt35-like"/>
    <property type="match status" value="1"/>
</dbReference>
<dbReference type="PANTHER" id="PTHR30163">
    <property type="entry name" value="MEMBRANE-BOUND LYTIC MUREIN TRANSGLYCOSYLASE B"/>
    <property type="match status" value="1"/>
</dbReference>
<organism evidence="2">
    <name type="scientific">marine metagenome</name>
    <dbReference type="NCBI Taxonomy" id="408172"/>
    <lineage>
        <taxon>unclassified sequences</taxon>
        <taxon>metagenomes</taxon>
        <taxon>ecological metagenomes</taxon>
    </lineage>
</organism>
<gene>
    <name evidence="2" type="ORF">METZ01_LOCUS236431</name>
</gene>
<name>A0A382H9I3_9ZZZZ</name>
<dbReference type="PANTHER" id="PTHR30163:SF9">
    <property type="entry name" value="MEMBRANE-BOUND LYTIC MUREIN TRANSGLYCOSYLASE B"/>
    <property type="match status" value="1"/>
</dbReference>
<feature type="domain" description="Transglycosylase SLT" evidence="1">
    <location>
        <begin position="28"/>
        <end position="228"/>
    </location>
</feature>
<dbReference type="EMBL" id="UINC01059783">
    <property type="protein sequence ID" value="SVB83577.1"/>
    <property type="molecule type" value="Genomic_DNA"/>
</dbReference>
<dbReference type="GO" id="GO:0008933">
    <property type="term" value="F:peptidoglycan lytic transglycosylase activity"/>
    <property type="evidence" value="ECO:0007669"/>
    <property type="project" value="TreeGrafter"/>
</dbReference>
<sequence length="229" mass="26053">MVVFYLALTFSAVFGLKPGKADTDDHAFVSVRKLLSETDVTEEFLIRTFSDTSVRIYSEIPQRFKSPYEKRPYSKYRKLFITNKRIERGVAFFKTNKDLMMAVTDSFGVDPMLLLSISGIESNHGNNHGGFLVFSALYTTIHTLPNRENWAAKELAAFLLYCYQDKIDPHSLSGSYAGAFGFGQFIPSSFNHYAIDFNGDDVRQPYEWPDVLASIANYLLKNGYDPKEK</sequence>
<dbReference type="InterPro" id="IPR023346">
    <property type="entry name" value="Lysozyme-like_dom_sf"/>
</dbReference>
<evidence type="ECO:0000313" key="2">
    <source>
        <dbReference type="EMBL" id="SVB83577.1"/>
    </source>
</evidence>
<dbReference type="InterPro" id="IPR031304">
    <property type="entry name" value="SLT_2"/>
</dbReference>
<dbReference type="SUPFAM" id="SSF53955">
    <property type="entry name" value="Lysozyme-like"/>
    <property type="match status" value="1"/>
</dbReference>
<accession>A0A382H9I3</accession>
<dbReference type="Gene3D" id="1.10.8.350">
    <property type="entry name" value="Bacterial muramidase"/>
    <property type="match status" value="1"/>
</dbReference>
<protein>
    <recommendedName>
        <fullName evidence="1">Transglycosylase SLT domain-containing protein</fullName>
    </recommendedName>
</protein>
<evidence type="ECO:0000259" key="1">
    <source>
        <dbReference type="Pfam" id="PF13406"/>
    </source>
</evidence>
<proteinExistence type="predicted"/>
<dbReference type="AlphaFoldDB" id="A0A382H9I3"/>
<reference evidence="2" key="1">
    <citation type="submission" date="2018-05" db="EMBL/GenBank/DDBJ databases">
        <authorList>
            <person name="Lanie J.A."/>
            <person name="Ng W.-L."/>
            <person name="Kazmierczak K.M."/>
            <person name="Andrzejewski T.M."/>
            <person name="Davidsen T.M."/>
            <person name="Wayne K.J."/>
            <person name="Tettelin H."/>
            <person name="Glass J.I."/>
            <person name="Rusch D."/>
            <person name="Podicherti R."/>
            <person name="Tsui H.-C.T."/>
            <person name="Winkler M.E."/>
        </authorList>
    </citation>
    <scope>NUCLEOTIDE SEQUENCE</scope>
</reference>
<feature type="non-terminal residue" evidence="2">
    <location>
        <position position="229"/>
    </location>
</feature>
<dbReference type="Pfam" id="PF13406">
    <property type="entry name" value="SLT_2"/>
    <property type="match status" value="1"/>
</dbReference>
<dbReference type="GO" id="GO:0009253">
    <property type="term" value="P:peptidoglycan catabolic process"/>
    <property type="evidence" value="ECO:0007669"/>
    <property type="project" value="TreeGrafter"/>
</dbReference>
<dbReference type="InterPro" id="IPR043426">
    <property type="entry name" value="MltB-like"/>
</dbReference>
<dbReference type="Gene3D" id="1.10.530.10">
    <property type="match status" value="1"/>
</dbReference>